<dbReference type="EC" id="1.12.5.1" evidence="10"/>
<name>A0A0M4SBN3_9BACT</name>
<keyword evidence="7 9" id="KW-0560">Oxidoreductase</keyword>
<feature type="binding site" evidence="8">
    <location>
        <position position="44"/>
    </location>
    <ligand>
        <name>Mg(2+)</name>
        <dbReference type="ChEBI" id="CHEBI:18420"/>
    </ligand>
</feature>
<dbReference type="RefSeq" id="WP_054196680.1">
    <property type="nucleotide sequence ID" value="NZ_CABMKQ010000047.1"/>
</dbReference>
<proteinExistence type="inferred from homology"/>
<dbReference type="GO" id="GO:0016151">
    <property type="term" value="F:nickel cation binding"/>
    <property type="evidence" value="ECO:0007669"/>
    <property type="project" value="InterPro"/>
</dbReference>
<evidence type="ECO:0000256" key="3">
    <source>
        <dbReference type="ARBA" id="ARBA00009292"/>
    </source>
</evidence>
<keyword evidence="8" id="KW-0408">Iron</keyword>
<evidence type="ECO:0000256" key="9">
    <source>
        <dbReference type="RuleBase" id="RU003896"/>
    </source>
</evidence>
<keyword evidence="5 8" id="KW-0533">Nickel</keyword>
<evidence type="ECO:0000313" key="11">
    <source>
        <dbReference type="Proteomes" id="UP000066049"/>
    </source>
</evidence>
<dbReference type="SUPFAM" id="SSF56762">
    <property type="entry name" value="HydB/Nqo4-like"/>
    <property type="match status" value="1"/>
</dbReference>
<feature type="binding site" evidence="8">
    <location>
        <position position="551"/>
    </location>
    <ligand>
        <name>Fe cation</name>
        <dbReference type="ChEBI" id="CHEBI:24875"/>
    </ligand>
</feature>
<sequence>MSKKRIVIDPITRIEGHLRIEVVVDENNVVKEAYSGSTLWRGLEQIVKGRDPRDAGFFMQRICGVCTYSHYRAGIIAVENALGIKPPLNAELTRTLMNAALYLHDHIVHFYQLHGMDWADVVSALSADVHKASEEAFKYTDLPFATGADKLKEVKERVEAFVKKGNLGPFANAYWGHSTYKFTPEQNLIVLSHYLECLRIQRTAAQMMAIFGAKNPHPQSLTVGGVTCVMDLMDPARMGEYMSKFAEIKEFVDRAYYPDILMAAKAYGNEPSVLNDAGVANLLCYDEFLIGKNDHLFKGGYILNGDLSKVYDIDEDKITEEATRAWYKNDKALHPYDGETEANYTGLIDGESIDAEGKLAHSKLFDTKGKYSWIKAPRYDGLPMQVGPIASIVINYARGNERVKKVVDEFLAKSGLPLSAVFSTLGRTATRMLEAKVVAEHTMDAFNALVENLKSDQETCAKYVIDNKKEYKGNFQGNAPRGALSHWCRIKDGVITNWQAVVPSTWNASPKDAQNQMGSYEACLVGLKIADLSKPLEIIRKIHSYDPCIACAVHVMDTKGNDLSTYKINPNL</sequence>
<evidence type="ECO:0000256" key="7">
    <source>
        <dbReference type="ARBA" id="ARBA00023002"/>
    </source>
</evidence>
<dbReference type="AlphaFoldDB" id="A0A0M4SBN3"/>
<evidence type="ECO:0000256" key="4">
    <source>
        <dbReference type="ARBA" id="ARBA00011771"/>
    </source>
</evidence>
<keyword evidence="8" id="KW-0460">Magnesium</keyword>
<keyword evidence="6 8" id="KW-0479">Metal-binding</keyword>
<dbReference type="PANTHER" id="PTHR42958:SF2">
    <property type="entry name" value="UPTAKE HYDROGENASE LARGE SUBUNIT"/>
    <property type="match status" value="1"/>
</dbReference>
<feature type="binding site" evidence="8">
    <location>
        <position position="63"/>
    </location>
    <ligand>
        <name>Ni(2+)</name>
        <dbReference type="ChEBI" id="CHEBI:49786"/>
    </ligand>
</feature>
<dbReference type="FunFam" id="1.10.645.10:FF:000002">
    <property type="entry name" value="Hydrogenase 2 large subunit"/>
    <property type="match status" value="1"/>
</dbReference>
<dbReference type="PROSITE" id="PS00508">
    <property type="entry name" value="NI_HGENASE_L_2"/>
    <property type="match status" value="1"/>
</dbReference>
<comment type="subcellular location">
    <subcellularLocation>
        <location evidence="2">Cell envelope</location>
    </subcellularLocation>
</comment>
<dbReference type="Gene3D" id="1.10.645.10">
    <property type="entry name" value="Cytochrome-c3 Hydrogenase, chain B"/>
    <property type="match status" value="1"/>
</dbReference>
<feature type="binding site" evidence="8">
    <location>
        <position position="554"/>
    </location>
    <ligand>
        <name>Mg(2+)</name>
        <dbReference type="ChEBI" id="CHEBI:18420"/>
    </ligand>
</feature>
<feature type="binding site" evidence="8">
    <location>
        <position position="66"/>
    </location>
    <ligand>
        <name>Ni(2+)</name>
        <dbReference type="ChEBI" id="CHEBI:49786"/>
    </ligand>
</feature>
<evidence type="ECO:0000256" key="5">
    <source>
        <dbReference type="ARBA" id="ARBA00022596"/>
    </source>
</evidence>
<dbReference type="PATRIC" id="fig|199.248.peg.1048"/>
<dbReference type="EMBL" id="CP012541">
    <property type="protein sequence ID" value="ALF47685.1"/>
    <property type="molecule type" value="Genomic_DNA"/>
</dbReference>
<dbReference type="InterPro" id="IPR029014">
    <property type="entry name" value="NiFe-Hase_large"/>
</dbReference>
<evidence type="ECO:0000313" key="10">
    <source>
        <dbReference type="EMBL" id="ALF47685.1"/>
    </source>
</evidence>
<comment type="cofactor">
    <cofactor evidence="8">
        <name>Fe cation</name>
        <dbReference type="ChEBI" id="CHEBI:24875"/>
    </cofactor>
</comment>
<dbReference type="GO" id="GO:0047067">
    <property type="term" value="F:hydrogen:quinone oxidoreductase activity"/>
    <property type="evidence" value="ECO:0007669"/>
    <property type="project" value="UniProtKB-EC"/>
</dbReference>
<dbReference type="GeneID" id="28662687"/>
<evidence type="ECO:0000256" key="8">
    <source>
        <dbReference type="PIRSR" id="PIRSR601501-1"/>
    </source>
</evidence>
<protein>
    <submittedName>
        <fullName evidence="10">[NiFe] hydrogenase, large subunit</fullName>
        <ecNumber evidence="10">1.12.5.1</ecNumber>
    </submittedName>
</protein>
<accession>A0A0M4SBN3</accession>
<dbReference type="Proteomes" id="UP000066049">
    <property type="component" value="Chromosome"/>
</dbReference>
<dbReference type="GO" id="GO:0030313">
    <property type="term" value="C:cell envelope"/>
    <property type="evidence" value="ECO:0007669"/>
    <property type="project" value="UniProtKB-SubCell"/>
</dbReference>
<gene>
    <name evidence="10" type="primary">hydB</name>
    <name evidence="10" type="ORF">CCON33237_1010</name>
</gene>
<comment type="similarity">
    <text evidence="3 9">Belongs to the [NiFe]/[NiFeSe] hydrogenase large subunit family.</text>
</comment>
<dbReference type="InterPro" id="IPR050867">
    <property type="entry name" value="NiFe/NiFeSe_hydrgnase_LSU"/>
</dbReference>
<feature type="binding site" evidence="8">
    <location>
        <position position="66"/>
    </location>
    <ligand>
        <name>Fe cation</name>
        <dbReference type="ChEBI" id="CHEBI:24875"/>
    </ligand>
</feature>
<feature type="binding site" evidence="8">
    <location>
        <position position="548"/>
    </location>
    <ligand>
        <name>Ni(2+)</name>
        <dbReference type="ChEBI" id="CHEBI:49786"/>
    </ligand>
</feature>
<evidence type="ECO:0000256" key="6">
    <source>
        <dbReference type="ARBA" id="ARBA00022723"/>
    </source>
</evidence>
<dbReference type="GO" id="GO:0008901">
    <property type="term" value="F:ferredoxin hydrogenase activity"/>
    <property type="evidence" value="ECO:0007669"/>
    <property type="project" value="InterPro"/>
</dbReference>
<evidence type="ECO:0000256" key="1">
    <source>
        <dbReference type="ARBA" id="ARBA00001967"/>
    </source>
</evidence>
<dbReference type="PANTHER" id="PTHR42958">
    <property type="entry name" value="HYDROGENASE-2 LARGE CHAIN"/>
    <property type="match status" value="1"/>
</dbReference>
<comment type="subunit">
    <text evidence="4">Heterodimer of a large and a small subunit.</text>
</comment>
<dbReference type="KEGG" id="ccoc:CCON33237_1010"/>
<dbReference type="InterPro" id="IPR018194">
    <property type="entry name" value="Ni-dep_hyd_lsu_Ni_BS"/>
</dbReference>
<reference evidence="11" key="1">
    <citation type="submission" date="2015-08" db="EMBL/GenBank/DDBJ databases">
        <title>Comparative genomics of the Campylobacter concisus group.</title>
        <authorList>
            <person name="Miller W.G."/>
            <person name="Yee E."/>
            <person name="Chapman M.H."/>
            <person name="Huynh S."/>
            <person name="Bono J.L."/>
            <person name="On S.L.W."/>
            <person name="St Leger J."/>
            <person name="Foster G."/>
            <person name="Parker C.T."/>
        </authorList>
    </citation>
    <scope>NUCLEOTIDE SEQUENCE [LARGE SCALE GENOMIC DNA]</scope>
    <source>
        <strain evidence="11">ATCC 33237</strain>
    </source>
</reference>
<dbReference type="PROSITE" id="PS00507">
    <property type="entry name" value="NI_HGENASE_L_1"/>
    <property type="match status" value="1"/>
</dbReference>
<evidence type="ECO:0000256" key="2">
    <source>
        <dbReference type="ARBA" id="ARBA00004196"/>
    </source>
</evidence>
<dbReference type="Pfam" id="PF00374">
    <property type="entry name" value="NiFeSe_Hases"/>
    <property type="match status" value="1"/>
</dbReference>
<dbReference type="InterPro" id="IPR001501">
    <property type="entry name" value="Ni-dep_hyd_lsu"/>
</dbReference>
<comment type="cofactor">
    <cofactor evidence="1 8">
        <name>Ni(2+)</name>
        <dbReference type="ChEBI" id="CHEBI:49786"/>
    </cofactor>
</comment>
<organism evidence="10 11">
    <name type="scientific">Campylobacter concisus</name>
    <dbReference type="NCBI Taxonomy" id="199"/>
    <lineage>
        <taxon>Bacteria</taxon>
        <taxon>Pseudomonadati</taxon>
        <taxon>Campylobacterota</taxon>
        <taxon>Epsilonproteobacteria</taxon>
        <taxon>Campylobacterales</taxon>
        <taxon>Campylobacteraceae</taxon>
        <taxon>Campylobacter</taxon>
    </lineage>
</organism>